<dbReference type="EMBL" id="JBHRXX010000009">
    <property type="protein sequence ID" value="MFC3685715.1"/>
    <property type="molecule type" value="Genomic_DNA"/>
</dbReference>
<organism evidence="2 3">
    <name type="scientific">Hydrogenophaga luteola</name>
    <dbReference type="NCBI Taxonomy" id="1591122"/>
    <lineage>
        <taxon>Bacteria</taxon>
        <taxon>Pseudomonadati</taxon>
        <taxon>Pseudomonadota</taxon>
        <taxon>Betaproteobacteria</taxon>
        <taxon>Burkholderiales</taxon>
        <taxon>Comamonadaceae</taxon>
        <taxon>Hydrogenophaga</taxon>
    </lineage>
</organism>
<dbReference type="InterPro" id="IPR001155">
    <property type="entry name" value="OxRdtase_FMN_N"/>
</dbReference>
<dbReference type="PANTHER" id="PTHR22893:SF135">
    <property type="entry name" value="NAD(P)H:FLAVIN OXIDOREDUCTASE SYE2"/>
    <property type="match status" value="1"/>
</dbReference>
<dbReference type="Gene3D" id="3.20.20.70">
    <property type="entry name" value="Aldolase class I"/>
    <property type="match status" value="1"/>
</dbReference>
<dbReference type="RefSeq" id="WP_382177412.1">
    <property type="nucleotide sequence ID" value="NZ_JBHRXX010000009.1"/>
</dbReference>
<proteinExistence type="predicted"/>
<evidence type="ECO:0000259" key="1">
    <source>
        <dbReference type="Pfam" id="PF00724"/>
    </source>
</evidence>
<sequence length="364" mass="39195">MTAPTLFSPLKFGAFELPHRVVMAPMTRSRTAQPGNVPTALMANYYAQRASAGLIISEATQISPQGQGYSFTPGIHSAEQVAGWQGVTRAVHAAGGRIVLQLWHVGRMSHPVFQQGHAPVAPSAIAPNAKVWIVGEDGLGGMVECPVPRALTLPEIQAIVDDYRRAAERAAAAGFDGVEIHAANGYLIDSFLRSGSNRRTDIYGGSIEKRLRFFYEVVDAVIGVVGPDRVGVRVSPHITQRGMDCPDMVATTLLAARRLSEKGVAYLHFAEADWEDAPLVPEAFRRDVRHAFGGAIGVAGGYTLDRAQAVIQGGWADWVAFGRPFIANPDLPERLRQQVPLATPDTSTLFGGDARGYTDYPRTA</sequence>
<reference evidence="3" key="1">
    <citation type="journal article" date="2019" name="Int. J. Syst. Evol. Microbiol.">
        <title>The Global Catalogue of Microorganisms (GCM) 10K type strain sequencing project: providing services to taxonomists for standard genome sequencing and annotation.</title>
        <authorList>
            <consortium name="The Broad Institute Genomics Platform"/>
            <consortium name="The Broad Institute Genome Sequencing Center for Infectious Disease"/>
            <person name="Wu L."/>
            <person name="Ma J."/>
        </authorList>
    </citation>
    <scope>NUCLEOTIDE SEQUENCE [LARGE SCALE GENOMIC DNA]</scope>
    <source>
        <strain evidence="3">KCTC 42501</strain>
    </source>
</reference>
<accession>A0ABV7W7I7</accession>
<feature type="domain" description="NADH:flavin oxidoreductase/NADH oxidase N-terminal" evidence="1">
    <location>
        <begin position="6"/>
        <end position="340"/>
    </location>
</feature>
<dbReference type="InterPro" id="IPR013785">
    <property type="entry name" value="Aldolase_TIM"/>
</dbReference>
<evidence type="ECO:0000313" key="2">
    <source>
        <dbReference type="EMBL" id="MFC3685715.1"/>
    </source>
</evidence>
<dbReference type="CDD" id="cd02933">
    <property type="entry name" value="OYE_like_FMN"/>
    <property type="match status" value="1"/>
</dbReference>
<dbReference type="Proteomes" id="UP001595729">
    <property type="component" value="Unassembled WGS sequence"/>
</dbReference>
<evidence type="ECO:0000313" key="3">
    <source>
        <dbReference type="Proteomes" id="UP001595729"/>
    </source>
</evidence>
<dbReference type="SUPFAM" id="SSF51395">
    <property type="entry name" value="FMN-linked oxidoreductases"/>
    <property type="match status" value="1"/>
</dbReference>
<protein>
    <submittedName>
        <fullName evidence="2">Alkene reductase</fullName>
    </submittedName>
</protein>
<dbReference type="Pfam" id="PF00724">
    <property type="entry name" value="Oxidored_FMN"/>
    <property type="match status" value="1"/>
</dbReference>
<dbReference type="InterPro" id="IPR045247">
    <property type="entry name" value="Oye-like"/>
</dbReference>
<comment type="caution">
    <text evidence="2">The sequence shown here is derived from an EMBL/GenBank/DDBJ whole genome shotgun (WGS) entry which is preliminary data.</text>
</comment>
<name>A0ABV7W7I7_9BURK</name>
<dbReference type="NCBIfam" id="NF007899">
    <property type="entry name" value="PRK10605.1"/>
    <property type="match status" value="1"/>
</dbReference>
<dbReference type="PANTHER" id="PTHR22893">
    <property type="entry name" value="NADH OXIDOREDUCTASE-RELATED"/>
    <property type="match status" value="1"/>
</dbReference>
<keyword evidence="3" id="KW-1185">Reference proteome</keyword>
<gene>
    <name evidence="2" type="ORF">ACFOPI_19085</name>
</gene>